<organism evidence="2 3">
    <name type="scientific">Halobacillus mangrovi</name>
    <dbReference type="NCBI Taxonomy" id="402384"/>
    <lineage>
        <taxon>Bacteria</taxon>
        <taxon>Bacillati</taxon>
        <taxon>Bacillota</taxon>
        <taxon>Bacilli</taxon>
        <taxon>Bacillales</taxon>
        <taxon>Bacillaceae</taxon>
        <taxon>Halobacillus</taxon>
    </lineage>
</organism>
<evidence type="ECO:0000313" key="3">
    <source>
        <dbReference type="Proteomes" id="UP000192527"/>
    </source>
</evidence>
<gene>
    <name evidence="2" type="ORF">HM131_06680</name>
</gene>
<name>A0A1W5ZTD4_9BACI</name>
<dbReference type="EMBL" id="CP020772">
    <property type="protein sequence ID" value="ARI76535.1"/>
    <property type="molecule type" value="Genomic_DNA"/>
</dbReference>
<protein>
    <submittedName>
        <fullName evidence="2">Uncharacterized protein</fullName>
    </submittedName>
</protein>
<evidence type="ECO:0000313" key="2">
    <source>
        <dbReference type="EMBL" id="ARI76535.1"/>
    </source>
</evidence>
<dbReference type="KEGG" id="hmn:HM131_06680"/>
<reference evidence="2 3" key="1">
    <citation type="submission" date="2017-04" db="EMBL/GenBank/DDBJ databases">
        <title>The whole genome sequencing and assembly of Halobacillus mangrovi strain.</title>
        <authorList>
            <person name="Lee S.-J."/>
            <person name="Park M.-K."/>
            <person name="Kim J.-Y."/>
            <person name="Lee Y.-J."/>
            <person name="Yi H."/>
            <person name="Bahn Y.-S."/>
            <person name="Kim J.F."/>
            <person name="Lee D.-W."/>
        </authorList>
    </citation>
    <scope>NUCLEOTIDE SEQUENCE [LARGE SCALE GENOMIC DNA]</scope>
    <source>
        <strain evidence="2 3">KTB 131</strain>
    </source>
</reference>
<evidence type="ECO:0000256" key="1">
    <source>
        <dbReference type="SAM" id="MobiDB-lite"/>
    </source>
</evidence>
<dbReference type="AlphaFoldDB" id="A0A1W5ZTD4"/>
<sequence>MIWLVLVIPAEIIAVAIYFERRNKRRAQEDHLSVKDHQTLEQDYISHGSGNEATKPENL</sequence>
<dbReference type="Proteomes" id="UP000192527">
    <property type="component" value="Chromosome"/>
</dbReference>
<accession>A0A1W5ZTD4</accession>
<proteinExistence type="predicted"/>
<dbReference type="OrthoDB" id="9862869at2"/>
<keyword evidence="3" id="KW-1185">Reference proteome</keyword>
<dbReference type="RefSeq" id="WP_085029014.1">
    <property type="nucleotide sequence ID" value="NZ_CP020772.1"/>
</dbReference>
<feature type="compositionally biased region" description="Basic and acidic residues" evidence="1">
    <location>
        <begin position="28"/>
        <end position="40"/>
    </location>
</feature>
<feature type="region of interest" description="Disordered" evidence="1">
    <location>
        <begin position="28"/>
        <end position="59"/>
    </location>
</feature>